<proteinExistence type="predicted"/>
<dbReference type="EnsemblMetazoa" id="GPPI028590-RA">
    <property type="protein sequence ID" value="GPPI028590-PA"/>
    <property type="gene ID" value="GPPI028590"/>
</dbReference>
<organism evidence="1 2">
    <name type="scientific">Glossina palpalis gambiensis</name>
    <dbReference type="NCBI Taxonomy" id="67801"/>
    <lineage>
        <taxon>Eukaryota</taxon>
        <taxon>Metazoa</taxon>
        <taxon>Ecdysozoa</taxon>
        <taxon>Arthropoda</taxon>
        <taxon>Hexapoda</taxon>
        <taxon>Insecta</taxon>
        <taxon>Pterygota</taxon>
        <taxon>Neoptera</taxon>
        <taxon>Endopterygota</taxon>
        <taxon>Diptera</taxon>
        <taxon>Brachycera</taxon>
        <taxon>Muscomorpha</taxon>
        <taxon>Hippoboscoidea</taxon>
        <taxon>Glossinidae</taxon>
        <taxon>Glossina</taxon>
    </lineage>
</organism>
<reference evidence="2" key="1">
    <citation type="submission" date="2015-01" db="EMBL/GenBank/DDBJ databases">
        <authorList>
            <person name="Aksoy S."/>
            <person name="Warren W."/>
            <person name="Wilson R.K."/>
        </authorList>
    </citation>
    <scope>NUCLEOTIDE SEQUENCE [LARGE SCALE GENOMIC DNA]</scope>
    <source>
        <strain evidence="2">IAEA</strain>
    </source>
</reference>
<dbReference type="EMBL" id="JXJN01013619">
    <property type="status" value="NOT_ANNOTATED_CDS"/>
    <property type="molecule type" value="Genomic_DNA"/>
</dbReference>
<reference evidence="1" key="2">
    <citation type="submission" date="2020-05" db="UniProtKB">
        <authorList>
            <consortium name="EnsemblMetazoa"/>
        </authorList>
    </citation>
    <scope>IDENTIFICATION</scope>
    <source>
        <strain evidence="1">IAEA</strain>
    </source>
</reference>
<dbReference type="VEuPathDB" id="VectorBase:GPPI028590"/>
<dbReference type="Proteomes" id="UP000092460">
    <property type="component" value="Unassembled WGS sequence"/>
</dbReference>
<protein>
    <submittedName>
        <fullName evidence="1">Uncharacterized protein</fullName>
    </submittedName>
</protein>
<accession>A0A1B0BFQ4</accession>
<keyword evidence="2" id="KW-1185">Reference proteome</keyword>
<name>A0A1B0BFQ4_9MUSC</name>
<evidence type="ECO:0000313" key="2">
    <source>
        <dbReference type="Proteomes" id="UP000092460"/>
    </source>
</evidence>
<sequence length="79" mass="8937">MLLVLDSSTSRVAAVLFYCMSNMYYNSAFKLNRKQLQHSLLLKLREPNTNAAAIVSPLAHHQPKEYILLLTYALPLLAC</sequence>
<dbReference type="AlphaFoldDB" id="A0A1B0BFQ4"/>
<evidence type="ECO:0000313" key="1">
    <source>
        <dbReference type="EnsemblMetazoa" id="GPPI028590-PA"/>
    </source>
</evidence>